<reference evidence="11" key="1">
    <citation type="submission" date="2007-07" db="EMBL/GenBank/DDBJ databases">
        <title>PCAP assembly of the Caenorhabditis remanei genome.</title>
        <authorList>
            <consortium name="The Caenorhabditis remanei Sequencing Consortium"/>
            <person name="Wilson R.K."/>
        </authorList>
    </citation>
    <scope>NUCLEOTIDE SEQUENCE [LARGE SCALE GENOMIC DNA]</scope>
    <source>
        <strain evidence="11">PB4641</strain>
    </source>
</reference>
<feature type="compositionally biased region" description="Polar residues" evidence="9">
    <location>
        <begin position="24"/>
        <end position="36"/>
    </location>
</feature>
<protein>
    <recommendedName>
        <fullName evidence="2">histone acetyltransferase</fullName>
        <ecNumber evidence="2">2.3.1.48</ecNumber>
    </recommendedName>
</protein>
<feature type="compositionally biased region" description="Acidic residues" evidence="9">
    <location>
        <begin position="338"/>
        <end position="353"/>
    </location>
</feature>
<dbReference type="SMART" id="SM01250">
    <property type="entry name" value="KAT11"/>
    <property type="match status" value="1"/>
</dbReference>
<dbReference type="EMBL" id="DS268438">
    <property type="protein sequence ID" value="EFO99579.1"/>
    <property type="molecule type" value="Genomic_DNA"/>
</dbReference>
<dbReference type="GO" id="GO:0031490">
    <property type="term" value="F:chromatin DNA binding"/>
    <property type="evidence" value="ECO:0007669"/>
    <property type="project" value="TreeGrafter"/>
</dbReference>
<dbReference type="GO" id="GO:0005634">
    <property type="term" value="C:nucleus"/>
    <property type="evidence" value="ECO:0007669"/>
    <property type="project" value="UniProtKB-SubCell"/>
</dbReference>
<feature type="compositionally biased region" description="Low complexity" evidence="9">
    <location>
        <begin position="37"/>
        <end position="55"/>
    </location>
</feature>
<comment type="subcellular location">
    <subcellularLocation>
        <location evidence="1">Nucleus</location>
    </subcellularLocation>
</comment>
<dbReference type="Proteomes" id="UP000008281">
    <property type="component" value="Unassembled WGS sequence"/>
</dbReference>
<dbReference type="GO" id="GO:0000123">
    <property type="term" value="C:histone acetyltransferase complex"/>
    <property type="evidence" value="ECO:0007669"/>
    <property type="project" value="TreeGrafter"/>
</dbReference>
<keyword evidence="3" id="KW-0808">Transferase</keyword>
<dbReference type="PROSITE" id="PS51727">
    <property type="entry name" value="CBP_P300_HAT"/>
    <property type="match status" value="1"/>
</dbReference>
<feature type="region of interest" description="Disordered" evidence="9">
    <location>
        <begin position="336"/>
        <end position="554"/>
    </location>
</feature>
<evidence type="ECO:0000256" key="5">
    <source>
        <dbReference type="ARBA" id="ARBA00023015"/>
    </source>
</evidence>
<feature type="region of interest" description="Disordered" evidence="9">
    <location>
        <begin position="218"/>
        <end position="244"/>
    </location>
</feature>
<keyword evidence="12" id="KW-1185">Reference proteome</keyword>
<dbReference type="InParanoid" id="E3MEC3"/>
<accession>E3MEC3</accession>
<evidence type="ECO:0000256" key="2">
    <source>
        <dbReference type="ARBA" id="ARBA00013184"/>
    </source>
</evidence>
<feature type="compositionally biased region" description="Basic and acidic residues" evidence="9">
    <location>
        <begin position="399"/>
        <end position="412"/>
    </location>
</feature>
<evidence type="ECO:0000256" key="4">
    <source>
        <dbReference type="ARBA" id="ARBA00022853"/>
    </source>
</evidence>
<keyword evidence="5" id="KW-0805">Transcription regulation</keyword>
<evidence type="ECO:0000259" key="10">
    <source>
        <dbReference type="PROSITE" id="PS51727"/>
    </source>
</evidence>
<dbReference type="eggNOG" id="KOG1778">
    <property type="taxonomic scope" value="Eukaryota"/>
</dbReference>
<dbReference type="InterPro" id="IPR013178">
    <property type="entry name" value="Histone_AcTrfase_Rtt109/CBP"/>
</dbReference>
<gene>
    <name evidence="11" type="ORF">CRE_22368</name>
</gene>
<evidence type="ECO:0000313" key="12">
    <source>
        <dbReference type="Proteomes" id="UP000008281"/>
    </source>
</evidence>
<dbReference type="GO" id="GO:0045944">
    <property type="term" value="P:positive regulation of transcription by RNA polymerase II"/>
    <property type="evidence" value="ECO:0007669"/>
    <property type="project" value="TreeGrafter"/>
</dbReference>
<dbReference type="GO" id="GO:0005667">
    <property type="term" value="C:transcription regulator complex"/>
    <property type="evidence" value="ECO:0007669"/>
    <property type="project" value="TreeGrafter"/>
</dbReference>
<feature type="compositionally biased region" description="Low complexity" evidence="9">
    <location>
        <begin position="478"/>
        <end position="498"/>
    </location>
</feature>
<keyword evidence="7" id="KW-0539">Nucleus</keyword>
<dbReference type="PANTHER" id="PTHR13808:SF1">
    <property type="entry name" value="HISTONE ACETYLTRANSFERASE"/>
    <property type="match status" value="1"/>
</dbReference>
<sequence length="983" mass="113682">MAKHSRSSSSESTPLNKRRRQSDQESTSSELLNLQLSPIPTNSNTSSSSPSNNSPLHAVDVTNSKARKIRKKTDEKWAAEFKDKIRDSSLLFEELGEKHAFWQLLDPKKSKQKNDLFRSDIYVILEKWGKDFDSRGIDESKVESFVIDRDQLKKRIGREQARLALRIFPEQYTRKLSEAFDKFPRNYRMFFEESLSVNVASDVIREFYDQALARLEEEEASRRTDESINSHPSGKSLDRREDAQQELDIEENGDFIQDDMAHPEADGDEIHEIDEDSDDDIQIIEPPPRRVFIAPIIRLDPDMFPFGWYQQAELEQPPIDIDDVLPPVRNIDRRFWHEDDEDDGDVQEEEEIRQEEPRREDALEDQEVQIIPPAASNRAADPDIQDLTLRTMSPPITGAEERRPVRINRDRSPTPPAPLDRVCFDSAPGRLPSTFVSKWTPSPNQNKGQSRTGRLSTQSPDSNKRQPSPRARDRTHPSSRSRNVSSSRGSSKSPSPKRSSLHAGAPLTSAKSSSQAHGRDGRRSIRNRSIFPVEIRTPGATTPSHQVPTTSSAVTANPPKLACCNIDATSLPYHTCNLRCDNNPDCRIPPDAEFWEFKGSKEQKVYCLKCYETINPNLKRRKFKKKKNENEAVEPILECQKCRRNFHLCCSFFYGEDLSKFVCEECSGVRVKKTIDGVEKCQLAAFMTKKMIDFLAARMGVVEHPIRICGYSEAKNAKTSTVFPPVLRDQFLKKYSNMMNYVSRALHVYQRVDEVDVITFAIYTQEYHFQKEDDKWCVIDYIDSLPYFKKFNGVQKKEIHRLLIHSYFEYMGGLGFRKAHLWSNPPPKGDDYVFNIHPFDQPFLDFTQLIDWYHKLLKDGKDKKILAKFVNFQEAKCQFVKPIDIPVFVGSLWSYVFQEAKKPTTMKIFKRELEEKKKEHGEDNFFIEIAPTTTRQPQSTHNTHEILGDREKLWETCVDKNWQFETIRRAKYSSVGLNRLREE</sequence>
<evidence type="ECO:0000256" key="6">
    <source>
        <dbReference type="ARBA" id="ARBA00023163"/>
    </source>
</evidence>
<dbReference type="AlphaFoldDB" id="E3MEC3"/>
<evidence type="ECO:0000256" key="3">
    <source>
        <dbReference type="ARBA" id="ARBA00022679"/>
    </source>
</evidence>
<evidence type="ECO:0000256" key="9">
    <source>
        <dbReference type="SAM" id="MobiDB-lite"/>
    </source>
</evidence>
<evidence type="ECO:0000313" key="11">
    <source>
        <dbReference type="EMBL" id="EFO99579.1"/>
    </source>
</evidence>
<evidence type="ECO:0000256" key="7">
    <source>
        <dbReference type="ARBA" id="ARBA00023242"/>
    </source>
</evidence>
<dbReference type="HOGENOM" id="CLU_303096_0_0_1"/>
<dbReference type="STRING" id="31234.E3MEC3"/>
<feature type="compositionally biased region" description="Polar residues" evidence="9">
    <location>
        <begin position="434"/>
        <end position="461"/>
    </location>
</feature>
<dbReference type="GO" id="GO:0004402">
    <property type="term" value="F:histone acetyltransferase activity"/>
    <property type="evidence" value="ECO:0007669"/>
    <property type="project" value="InterPro"/>
</dbReference>
<feature type="region of interest" description="Disordered" evidence="9">
    <location>
        <begin position="1"/>
        <end position="67"/>
    </location>
</feature>
<dbReference type="PANTHER" id="PTHR13808">
    <property type="entry name" value="CBP/P300-RELATED"/>
    <property type="match status" value="1"/>
</dbReference>
<dbReference type="OrthoDB" id="193362at2759"/>
<dbReference type="GO" id="GO:0003713">
    <property type="term" value="F:transcription coactivator activity"/>
    <property type="evidence" value="ECO:0007669"/>
    <property type="project" value="TreeGrafter"/>
</dbReference>
<comment type="catalytic activity">
    <reaction evidence="8">
        <text>L-lysyl-[protein] + acetyl-CoA = N(6)-acetyl-L-lysyl-[protein] + CoA + H(+)</text>
        <dbReference type="Rhea" id="RHEA:45948"/>
        <dbReference type="Rhea" id="RHEA-COMP:9752"/>
        <dbReference type="Rhea" id="RHEA-COMP:10731"/>
        <dbReference type="ChEBI" id="CHEBI:15378"/>
        <dbReference type="ChEBI" id="CHEBI:29969"/>
        <dbReference type="ChEBI" id="CHEBI:57287"/>
        <dbReference type="ChEBI" id="CHEBI:57288"/>
        <dbReference type="ChEBI" id="CHEBI:61930"/>
        <dbReference type="EC" id="2.3.1.48"/>
    </reaction>
</comment>
<evidence type="ECO:0000256" key="1">
    <source>
        <dbReference type="ARBA" id="ARBA00004123"/>
    </source>
</evidence>
<feature type="compositionally biased region" description="Polar residues" evidence="9">
    <location>
        <begin position="539"/>
        <end position="554"/>
    </location>
</feature>
<dbReference type="Pfam" id="PF08214">
    <property type="entry name" value="HAT_KAT11"/>
    <property type="match status" value="1"/>
</dbReference>
<keyword evidence="4" id="KW-0156">Chromatin regulator</keyword>
<organism evidence="12">
    <name type="scientific">Caenorhabditis remanei</name>
    <name type="common">Caenorhabditis vulgaris</name>
    <dbReference type="NCBI Taxonomy" id="31234"/>
    <lineage>
        <taxon>Eukaryota</taxon>
        <taxon>Metazoa</taxon>
        <taxon>Ecdysozoa</taxon>
        <taxon>Nematoda</taxon>
        <taxon>Chromadorea</taxon>
        <taxon>Rhabditida</taxon>
        <taxon>Rhabditina</taxon>
        <taxon>Rhabditomorpha</taxon>
        <taxon>Rhabditoidea</taxon>
        <taxon>Rhabditidae</taxon>
        <taxon>Peloderinae</taxon>
        <taxon>Caenorhabditis</taxon>
    </lineage>
</organism>
<proteinExistence type="predicted"/>
<keyword evidence="6" id="KW-0804">Transcription</keyword>
<feature type="domain" description="CBP/p300-type HAT" evidence="10">
    <location>
        <begin position="672"/>
        <end position="983"/>
    </location>
</feature>
<dbReference type="InterPro" id="IPR031162">
    <property type="entry name" value="CBP_P300_HAT"/>
</dbReference>
<name>E3MEC3_CAERE</name>
<evidence type="ECO:0000256" key="8">
    <source>
        <dbReference type="ARBA" id="ARBA00048017"/>
    </source>
</evidence>
<dbReference type="EC" id="2.3.1.48" evidence="2"/>